<accession>A0A812NNT1</accession>
<evidence type="ECO:0000313" key="2">
    <source>
        <dbReference type="EMBL" id="CAE7329647.1"/>
    </source>
</evidence>
<dbReference type="InterPro" id="IPR036691">
    <property type="entry name" value="Endo/exonu/phosph_ase_sf"/>
</dbReference>
<gene>
    <name evidence="2" type="ORF">SPIL2461_LOCUS7640</name>
</gene>
<evidence type="ECO:0000313" key="3">
    <source>
        <dbReference type="Proteomes" id="UP000649617"/>
    </source>
</evidence>
<dbReference type="Gene3D" id="3.60.10.10">
    <property type="entry name" value="Endonuclease/exonuclease/phosphatase"/>
    <property type="match status" value="1"/>
</dbReference>
<feature type="non-terminal residue" evidence="2">
    <location>
        <position position="1"/>
    </location>
</feature>
<dbReference type="Proteomes" id="UP000649617">
    <property type="component" value="Unassembled WGS sequence"/>
</dbReference>
<evidence type="ECO:0000256" key="1">
    <source>
        <dbReference type="SAM" id="Coils"/>
    </source>
</evidence>
<evidence type="ECO:0008006" key="4">
    <source>
        <dbReference type="Google" id="ProtNLM"/>
    </source>
</evidence>
<organism evidence="2 3">
    <name type="scientific">Symbiodinium pilosum</name>
    <name type="common">Dinoflagellate</name>
    <dbReference type="NCBI Taxonomy" id="2952"/>
    <lineage>
        <taxon>Eukaryota</taxon>
        <taxon>Sar</taxon>
        <taxon>Alveolata</taxon>
        <taxon>Dinophyceae</taxon>
        <taxon>Suessiales</taxon>
        <taxon>Symbiodiniaceae</taxon>
        <taxon>Symbiodinium</taxon>
    </lineage>
</organism>
<dbReference type="AlphaFoldDB" id="A0A812NNT1"/>
<feature type="coiled-coil region" evidence="1">
    <location>
        <begin position="346"/>
        <end position="373"/>
    </location>
</feature>
<dbReference type="OrthoDB" id="424717at2759"/>
<keyword evidence="3" id="KW-1185">Reference proteome</keyword>
<protein>
    <recommendedName>
        <fullName evidence="4">Reverse transcriptase domain-containing protein</fullName>
    </recommendedName>
</protein>
<name>A0A812NNT1_SYMPI</name>
<reference evidence="2" key="1">
    <citation type="submission" date="2021-02" db="EMBL/GenBank/DDBJ databases">
        <authorList>
            <person name="Dougan E. K."/>
            <person name="Rhodes N."/>
            <person name="Thang M."/>
            <person name="Chan C."/>
        </authorList>
    </citation>
    <scope>NUCLEOTIDE SEQUENCE</scope>
</reference>
<dbReference type="EMBL" id="CAJNIZ010012117">
    <property type="protein sequence ID" value="CAE7329647.1"/>
    <property type="molecule type" value="Genomic_DNA"/>
</dbReference>
<keyword evidence="1" id="KW-0175">Coiled coil</keyword>
<proteinExistence type="predicted"/>
<sequence length="563" mass="62793">MAGLCARKILCPERRPAMGDSSPETWFRILRAAEDVALMTKKTSEPRRFKIVSANVSSWRPEHRQWLVDTNPDVALVQETRWHEEALAKETIAMDHTTGCGFEAVMVRVAGTNVACVSLYLQSGHFIDGEVNANILAELRSFLSSLRCPWFVAGDWNSHLPDVLGTRLNEVLKGQFVGIGQGTAGGVNELDFALIHPSMHRCVRVQSDWMVPFKLHCALHFTWQAESVKDLVPGLRVFSDDFDPVTQEERQGQIQPVRPNKALILEFQAEDPITVQCAAFSATAEAAGTLGSSRGRGSHCQVQRWESWLCAPHTPPRPVVVQSPEQCPDEAWRQRCQAWLQTPHRAEDKEALLQQAAQAAKEAKRKQSTREKEDFLAWIVGAEKAHLGSSLAAWLEEYSRTSGFDSAVPGHTRLDPALARLIRAEDHKFRGHTFITLFCDLEGFYDVVSHERLAQQGMHLGFPSLILELAIQLYEGKACCKDPCAPTLAKLTTYKPLKTIVAKPGVSHADLWLDDISIDIAHQDAELAASIGVDVYRTLRRLLQDEGLELNMGKTKFVVNKAK</sequence>
<comment type="caution">
    <text evidence="2">The sequence shown here is derived from an EMBL/GenBank/DDBJ whole genome shotgun (WGS) entry which is preliminary data.</text>
</comment>
<dbReference type="SUPFAM" id="SSF56219">
    <property type="entry name" value="DNase I-like"/>
    <property type="match status" value="1"/>
</dbReference>